<protein>
    <recommendedName>
        <fullName evidence="3">Cell wall synthesis protein Wag31</fullName>
    </recommendedName>
    <alternativeName>
        <fullName evidence="8">Antigen 84</fullName>
    </alternativeName>
</protein>
<keyword evidence="7" id="KW-0131">Cell cycle</keyword>
<evidence type="ECO:0000256" key="7">
    <source>
        <dbReference type="ARBA" id="ARBA00023306"/>
    </source>
</evidence>
<evidence type="ECO:0000313" key="10">
    <source>
        <dbReference type="EMBL" id="SDH30627.1"/>
    </source>
</evidence>
<keyword evidence="4" id="KW-0963">Cytoplasm</keyword>
<dbReference type="GO" id="GO:0005737">
    <property type="term" value="C:cytoplasm"/>
    <property type="evidence" value="ECO:0007669"/>
    <property type="project" value="UniProtKB-SubCell"/>
</dbReference>
<dbReference type="PANTHER" id="PTHR35794:SF2">
    <property type="entry name" value="CELL DIVISION PROTEIN DIVIVA"/>
    <property type="match status" value="1"/>
</dbReference>
<evidence type="ECO:0000256" key="3">
    <source>
        <dbReference type="ARBA" id="ARBA00018787"/>
    </source>
</evidence>
<dbReference type="PANTHER" id="PTHR35794">
    <property type="entry name" value="CELL DIVISION PROTEIN DIVIVA"/>
    <property type="match status" value="1"/>
</dbReference>
<feature type="compositionally biased region" description="Low complexity" evidence="9">
    <location>
        <begin position="101"/>
        <end position="114"/>
    </location>
</feature>
<dbReference type="AlphaFoldDB" id="A0A1G8BBN7"/>
<keyword evidence="11" id="KW-1185">Reference proteome</keyword>
<dbReference type="OrthoDB" id="9815492at2"/>
<evidence type="ECO:0000256" key="9">
    <source>
        <dbReference type="SAM" id="MobiDB-lite"/>
    </source>
</evidence>
<comment type="similarity">
    <text evidence="2">Belongs to the DivIVA family.</text>
</comment>
<dbReference type="Proteomes" id="UP000198822">
    <property type="component" value="Chromosome I"/>
</dbReference>
<evidence type="ECO:0000256" key="8">
    <source>
        <dbReference type="ARBA" id="ARBA00031737"/>
    </source>
</evidence>
<feature type="region of interest" description="Disordered" evidence="9">
    <location>
        <begin position="101"/>
        <end position="127"/>
    </location>
</feature>
<accession>A0A1G8BBN7</accession>
<dbReference type="STRING" id="399736.SAMN04489720_0868"/>
<evidence type="ECO:0000313" key="11">
    <source>
        <dbReference type="Proteomes" id="UP000198822"/>
    </source>
</evidence>
<evidence type="ECO:0000256" key="6">
    <source>
        <dbReference type="ARBA" id="ARBA00023054"/>
    </source>
</evidence>
<reference evidence="11" key="1">
    <citation type="submission" date="2016-10" db="EMBL/GenBank/DDBJ databases">
        <authorList>
            <person name="Varghese N."/>
            <person name="Submissions S."/>
        </authorList>
    </citation>
    <scope>NUCLEOTIDE SEQUENCE [LARGE SCALE GENOMIC DNA]</scope>
    <source>
        <strain evidence="11">DSM 22002</strain>
    </source>
</reference>
<dbReference type="NCBIfam" id="TIGR03544">
    <property type="entry name" value="DivI1A_domain"/>
    <property type="match status" value="2"/>
</dbReference>
<keyword evidence="5" id="KW-0132">Cell division</keyword>
<dbReference type="InterPro" id="IPR007793">
    <property type="entry name" value="DivIVA_fam"/>
</dbReference>
<gene>
    <name evidence="10" type="ORF">SAMN04489720_0868</name>
</gene>
<organism evidence="10 11">
    <name type="scientific">Agrococcus jejuensis</name>
    <dbReference type="NCBI Taxonomy" id="399736"/>
    <lineage>
        <taxon>Bacteria</taxon>
        <taxon>Bacillati</taxon>
        <taxon>Actinomycetota</taxon>
        <taxon>Actinomycetes</taxon>
        <taxon>Micrococcales</taxon>
        <taxon>Microbacteriaceae</taxon>
        <taxon>Agrococcus</taxon>
    </lineage>
</organism>
<name>A0A1G8BBN7_9MICO</name>
<comment type="subcellular location">
    <subcellularLocation>
        <location evidence="1">Cytoplasm</location>
    </subcellularLocation>
</comment>
<sequence>MDDVLPTPEDVVTRTFTTTRFRQGYDMDEVDTHLDALVQVMRAHEQGARTDDLPHSSQASGIAFTLTRWRDGYDPEEVDAFLILVQLAIARLEAGDRRSDAAAPSAAASPEAASVGQAPVAPGTSDPTRLTSFDVSAAAFSVVTLGAAYDDDQVDDYLDRCLAAMRALEDGAQPDADAPTSVEVRSTRFAMASFEGGYATAEVDAFLQRIADALAARGR</sequence>
<proteinExistence type="inferred from homology"/>
<evidence type="ECO:0000256" key="5">
    <source>
        <dbReference type="ARBA" id="ARBA00022618"/>
    </source>
</evidence>
<keyword evidence="6" id="KW-0175">Coiled coil</keyword>
<dbReference type="EMBL" id="LT629695">
    <property type="protein sequence ID" value="SDH30627.1"/>
    <property type="molecule type" value="Genomic_DNA"/>
</dbReference>
<evidence type="ECO:0000256" key="1">
    <source>
        <dbReference type="ARBA" id="ARBA00004496"/>
    </source>
</evidence>
<dbReference type="InterPro" id="IPR019933">
    <property type="entry name" value="DivIVA_domain"/>
</dbReference>
<dbReference type="GO" id="GO:0051301">
    <property type="term" value="P:cell division"/>
    <property type="evidence" value="ECO:0007669"/>
    <property type="project" value="UniProtKB-KW"/>
</dbReference>
<dbReference type="RefSeq" id="WP_092502752.1">
    <property type="nucleotide sequence ID" value="NZ_LT629695.1"/>
</dbReference>
<evidence type="ECO:0000256" key="4">
    <source>
        <dbReference type="ARBA" id="ARBA00022490"/>
    </source>
</evidence>
<evidence type="ECO:0000256" key="2">
    <source>
        <dbReference type="ARBA" id="ARBA00009008"/>
    </source>
</evidence>
<dbReference type="Gene3D" id="6.10.250.660">
    <property type="match status" value="2"/>
</dbReference>